<feature type="region of interest" description="Disordered" evidence="6">
    <location>
        <begin position="320"/>
        <end position="353"/>
    </location>
</feature>
<dbReference type="OrthoDB" id="10265994at2759"/>
<dbReference type="AlphaFoldDB" id="A0A0M3IYQ3"/>
<dbReference type="Gene3D" id="2.30.30.140">
    <property type="match status" value="2"/>
</dbReference>
<feature type="region of interest" description="Disordered" evidence="6">
    <location>
        <begin position="116"/>
        <end position="137"/>
    </location>
</feature>
<evidence type="ECO:0000256" key="3">
    <source>
        <dbReference type="ARBA" id="ARBA00023163"/>
    </source>
</evidence>
<dbReference type="PANTHER" id="PTHR21539:SF0">
    <property type="entry name" value="SAGA-ASSOCIATED FACTOR 29"/>
    <property type="match status" value="1"/>
</dbReference>
<dbReference type="WBParaSite" id="ASIM_0000038201-mRNA-1">
    <property type="protein sequence ID" value="ASIM_0000038201-mRNA-1"/>
    <property type="gene ID" value="ASIM_0000038201"/>
</dbReference>
<reference evidence="10" key="1">
    <citation type="submission" date="2017-02" db="UniProtKB">
        <authorList>
            <consortium name="WormBaseParasite"/>
        </authorList>
    </citation>
    <scope>IDENTIFICATION</scope>
</reference>
<evidence type="ECO:0000313" key="10">
    <source>
        <dbReference type="WBParaSite" id="ASIM_0000038201-mRNA-1"/>
    </source>
</evidence>
<proteinExistence type="predicted"/>
<dbReference type="CDD" id="cd20393">
    <property type="entry name" value="Tudor_SGF29_rpt1"/>
    <property type="match status" value="1"/>
</dbReference>
<keyword evidence="5" id="KW-0175">Coiled coil</keyword>
<comment type="subcellular location">
    <subcellularLocation>
        <location evidence="1">Nucleus</location>
    </subcellularLocation>
</comment>
<feature type="domain" description="SGF29 C-terminal" evidence="7">
    <location>
        <begin position="179"/>
        <end position="317"/>
    </location>
</feature>
<dbReference type="PROSITE" id="PS51518">
    <property type="entry name" value="SGF29_C"/>
    <property type="match status" value="1"/>
</dbReference>
<dbReference type="InterPro" id="IPR010750">
    <property type="entry name" value="SGF29_tudor-like_dom"/>
</dbReference>
<dbReference type="GO" id="GO:0000124">
    <property type="term" value="C:SAGA complex"/>
    <property type="evidence" value="ECO:0007669"/>
    <property type="project" value="InterPro"/>
</dbReference>
<accession>A0A0M3IYQ3</accession>
<protein>
    <submittedName>
        <fullName evidence="10">SGF29 C-terminal domain-containing protein</fullName>
    </submittedName>
</protein>
<feature type="compositionally biased region" description="Acidic residues" evidence="6">
    <location>
        <begin position="344"/>
        <end position="353"/>
    </location>
</feature>
<dbReference type="InterPro" id="IPR047287">
    <property type="entry name" value="Tudor_SGF29_rpt2"/>
</dbReference>
<dbReference type="InterPro" id="IPR037802">
    <property type="entry name" value="SGF29"/>
</dbReference>
<keyword evidence="9" id="KW-1185">Reference proteome</keyword>
<evidence type="ECO:0000259" key="7">
    <source>
        <dbReference type="PROSITE" id="PS51518"/>
    </source>
</evidence>
<keyword evidence="3" id="KW-0804">Transcription</keyword>
<sequence>MFSSHRLSGLRKSSGEFIKEEDQINSHLLEINAKLRKVIENKQNVNATLQPIQALIDRNKLNIGCKLSGPLRNRVIALYNQAKKACEEEEALLRKLLQKINDIHELEYNVNIHRSSISSPPSSSVTASGSNTNKSSKTVQIRRGAFMQYLLHHARNIPVWISPVDIHPPALVGAIPFPDFAAIKIGSEVAAYVNEIWMLSEIVSVNESNGVYEVKDVDDDIQNKSKYLVKRNRLIPLPNWRADPQRDAHALFPTNSVVLALYPQTTCFYKGVVEWIPEKAADDYLVAFEDSSFSQGFSPPLPVPQRFIVAYKLIKSHKCNKPNKHNKTSKRKATAIHHRRDNVDSSDDDEVDE</sequence>
<evidence type="ECO:0000256" key="6">
    <source>
        <dbReference type="SAM" id="MobiDB-lite"/>
    </source>
</evidence>
<evidence type="ECO:0000313" key="8">
    <source>
        <dbReference type="EMBL" id="VDK17556.1"/>
    </source>
</evidence>
<dbReference type="EMBL" id="UYRR01000140">
    <property type="protein sequence ID" value="VDK17556.1"/>
    <property type="molecule type" value="Genomic_DNA"/>
</dbReference>
<keyword evidence="4" id="KW-0539">Nucleus</keyword>
<evidence type="ECO:0000256" key="5">
    <source>
        <dbReference type="SAM" id="Coils"/>
    </source>
</evidence>
<feature type="compositionally biased region" description="Low complexity" evidence="6">
    <location>
        <begin position="116"/>
        <end position="130"/>
    </location>
</feature>
<name>A0A0M3IYQ3_ANISI</name>
<reference evidence="8 9" key="2">
    <citation type="submission" date="2018-11" db="EMBL/GenBank/DDBJ databases">
        <authorList>
            <consortium name="Pathogen Informatics"/>
        </authorList>
    </citation>
    <scope>NUCLEOTIDE SEQUENCE [LARGE SCALE GENOMIC DNA]</scope>
</reference>
<feature type="compositionally biased region" description="Basic residues" evidence="6">
    <location>
        <begin position="320"/>
        <end position="340"/>
    </location>
</feature>
<dbReference type="Pfam" id="PF07039">
    <property type="entry name" value="SGF29_Tudor"/>
    <property type="match status" value="1"/>
</dbReference>
<dbReference type="GO" id="GO:0005634">
    <property type="term" value="C:nucleus"/>
    <property type="evidence" value="ECO:0007669"/>
    <property type="project" value="UniProtKB-SubCell"/>
</dbReference>
<evidence type="ECO:0000313" key="9">
    <source>
        <dbReference type="Proteomes" id="UP000267096"/>
    </source>
</evidence>
<dbReference type="InterPro" id="IPR047288">
    <property type="entry name" value="Tudor_SGF29_rpt1"/>
</dbReference>
<dbReference type="CDD" id="cd20394">
    <property type="entry name" value="Tudor_SGF29_rpt2"/>
    <property type="match status" value="1"/>
</dbReference>
<dbReference type="Proteomes" id="UP000267096">
    <property type="component" value="Unassembled WGS sequence"/>
</dbReference>
<evidence type="ECO:0000256" key="1">
    <source>
        <dbReference type="ARBA" id="ARBA00004123"/>
    </source>
</evidence>
<dbReference type="PANTHER" id="PTHR21539">
    <property type="entry name" value="SAGA-ASSOCIATED FACTOR 29"/>
    <property type="match status" value="1"/>
</dbReference>
<keyword evidence="2" id="KW-0805">Transcription regulation</keyword>
<evidence type="ECO:0000256" key="4">
    <source>
        <dbReference type="ARBA" id="ARBA00023242"/>
    </source>
</evidence>
<evidence type="ECO:0000256" key="2">
    <source>
        <dbReference type="ARBA" id="ARBA00023015"/>
    </source>
</evidence>
<gene>
    <name evidence="8" type="ORF">ASIM_LOCUS286</name>
</gene>
<feature type="coiled-coil region" evidence="5">
    <location>
        <begin position="79"/>
        <end position="106"/>
    </location>
</feature>
<organism evidence="10">
    <name type="scientific">Anisakis simplex</name>
    <name type="common">Herring worm</name>
    <dbReference type="NCBI Taxonomy" id="6269"/>
    <lineage>
        <taxon>Eukaryota</taxon>
        <taxon>Metazoa</taxon>
        <taxon>Ecdysozoa</taxon>
        <taxon>Nematoda</taxon>
        <taxon>Chromadorea</taxon>
        <taxon>Rhabditida</taxon>
        <taxon>Spirurina</taxon>
        <taxon>Ascaridomorpha</taxon>
        <taxon>Ascaridoidea</taxon>
        <taxon>Anisakidae</taxon>
        <taxon>Anisakis</taxon>
        <taxon>Anisakis simplex complex</taxon>
    </lineage>
</organism>